<dbReference type="PROSITE" id="PS51257">
    <property type="entry name" value="PROKAR_LIPOPROTEIN"/>
    <property type="match status" value="1"/>
</dbReference>
<evidence type="ECO:0000256" key="1">
    <source>
        <dbReference type="ARBA" id="ARBA00004635"/>
    </source>
</evidence>
<dbReference type="PANTHER" id="PTHR30429:SF0">
    <property type="entry name" value="METHIONINE-BINDING LIPOPROTEIN METQ"/>
    <property type="match status" value="1"/>
</dbReference>
<dbReference type="EMBL" id="JAAIKC010000001">
    <property type="protein sequence ID" value="NEW05094.1"/>
    <property type="molecule type" value="Genomic_DNA"/>
</dbReference>
<dbReference type="CDD" id="cd13597">
    <property type="entry name" value="PBP2_lipoprotein_Tp32"/>
    <property type="match status" value="1"/>
</dbReference>
<evidence type="ECO:0000256" key="3">
    <source>
        <dbReference type="ARBA" id="ARBA00023136"/>
    </source>
</evidence>
<dbReference type="SUPFAM" id="SSF53850">
    <property type="entry name" value="Periplasmic binding protein-like II"/>
    <property type="match status" value="1"/>
</dbReference>
<evidence type="ECO:0000313" key="8">
    <source>
        <dbReference type="EMBL" id="NEW05094.1"/>
    </source>
</evidence>
<gene>
    <name evidence="8" type="ORF">GK047_03545</name>
</gene>
<evidence type="ECO:0000256" key="6">
    <source>
        <dbReference type="PIRNR" id="PIRNR002854"/>
    </source>
</evidence>
<dbReference type="RefSeq" id="WP_163941234.1">
    <property type="nucleotide sequence ID" value="NZ_JAAIKC010000001.1"/>
</dbReference>
<keyword evidence="5 6" id="KW-0449">Lipoprotein</keyword>
<protein>
    <recommendedName>
        <fullName evidence="6">Lipoprotein</fullName>
    </recommendedName>
</protein>
<name>A0A6G3ZTR3_9BACL</name>
<evidence type="ECO:0000256" key="7">
    <source>
        <dbReference type="SAM" id="SignalP"/>
    </source>
</evidence>
<dbReference type="PANTHER" id="PTHR30429">
    <property type="entry name" value="D-METHIONINE-BINDING LIPOPROTEIN METQ"/>
    <property type="match status" value="1"/>
</dbReference>
<dbReference type="InterPro" id="IPR004872">
    <property type="entry name" value="Lipoprotein_NlpA"/>
</dbReference>
<evidence type="ECO:0000256" key="4">
    <source>
        <dbReference type="ARBA" id="ARBA00023139"/>
    </source>
</evidence>
<organism evidence="8">
    <name type="scientific">Paenibacillus sp. SYP-B3998</name>
    <dbReference type="NCBI Taxonomy" id="2678564"/>
    <lineage>
        <taxon>Bacteria</taxon>
        <taxon>Bacillati</taxon>
        <taxon>Bacillota</taxon>
        <taxon>Bacilli</taxon>
        <taxon>Bacillales</taxon>
        <taxon>Paenibacillaceae</taxon>
        <taxon>Paenibacillus</taxon>
    </lineage>
</organism>
<sequence length="299" mass="32074">MKNQKIGATSVLALTIGLLAGCGSSAPTASTVSPSPKASQAPSAEASAAATTAATAQPKAEVKLKIGAAAVPHAEILNFVKPKLKEQGIDLNVLVLDDEGQLNPSLAEKQLDANYFQHVPYLESISKEKGYKFAVTTKVHVEPIGFYSKKLKSIEEIKDGATIAIPNNPSNEYRSLVLLQAKGLIKLKEGITTYSATPKDITDNPKKLKFSEVDFAQLPRVLPDVDGAIINTNLVLEAKIDPNSALFREDANSPYANIIVVRQGDENRPEIKKLGEVLTSPDVKKFIQEKYGVAVVPAF</sequence>
<keyword evidence="3" id="KW-0472">Membrane</keyword>
<proteinExistence type="inferred from homology"/>
<evidence type="ECO:0000256" key="5">
    <source>
        <dbReference type="ARBA" id="ARBA00023288"/>
    </source>
</evidence>
<comment type="similarity">
    <text evidence="6">Belongs to the nlpA lipoprotein family.</text>
</comment>
<accession>A0A6G3ZTR3</accession>
<dbReference type="AlphaFoldDB" id="A0A6G3ZTR3"/>
<feature type="chain" id="PRO_5026137929" description="Lipoprotein" evidence="7">
    <location>
        <begin position="30"/>
        <end position="299"/>
    </location>
</feature>
<keyword evidence="4" id="KW-0564">Palmitate</keyword>
<comment type="caution">
    <text evidence="8">The sequence shown here is derived from an EMBL/GenBank/DDBJ whole genome shotgun (WGS) entry which is preliminary data.</text>
</comment>
<dbReference type="Gene3D" id="3.40.190.10">
    <property type="entry name" value="Periplasmic binding protein-like II"/>
    <property type="match status" value="2"/>
</dbReference>
<dbReference type="PIRSF" id="PIRSF002854">
    <property type="entry name" value="MetQ"/>
    <property type="match status" value="1"/>
</dbReference>
<dbReference type="GO" id="GO:0016020">
    <property type="term" value="C:membrane"/>
    <property type="evidence" value="ECO:0007669"/>
    <property type="project" value="UniProtKB-SubCell"/>
</dbReference>
<evidence type="ECO:0000256" key="2">
    <source>
        <dbReference type="ARBA" id="ARBA00022729"/>
    </source>
</evidence>
<reference evidence="8" key="1">
    <citation type="submission" date="2020-02" db="EMBL/GenBank/DDBJ databases">
        <authorList>
            <person name="Shen X.-R."/>
            <person name="Zhang Y.-X."/>
        </authorList>
    </citation>
    <scope>NUCLEOTIDE SEQUENCE</scope>
    <source>
        <strain evidence="8">SYP-B3998</strain>
    </source>
</reference>
<comment type="subcellular location">
    <subcellularLocation>
        <location evidence="1">Membrane</location>
        <topology evidence="1">Lipid-anchor</topology>
    </subcellularLocation>
</comment>
<feature type="signal peptide" evidence="7">
    <location>
        <begin position="1"/>
        <end position="29"/>
    </location>
</feature>
<keyword evidence="2 7" id="KW-0732">Signal</keyword>
<dbReference type="Pfam" id="PF03180">
    <property type="entry name" value="Lipoprotein_9"/>
    <property type="match status" value="1"/>
</dbReference>